<accession>A0A076MYR4</accession>
<dbReference type="STRING" id="1068978.AMETH_6252"/>
<dbReference type="KEGG" id="amq:AMETH_6311"/>
<dbReference type="RefSeq" id="WP_017985179.1">
    <property type="nucleotide sequence ID" value="NZ_AQUL01000001.1"/>
</dbReference>
<evidence type="ECO:0000313" key="3">
    <source>
        <dbReference type="EMBL" id="AIJ26403.1"/>
    </source>
</evidence>
<evidence type="ECO:0000313" key="2">
    <source>
        <dbReference type="EMBL" id="AIJ26344.1"/>
    </source>
</evidence>
<protein>
    <submittedName>
        <fullName evidence="2">Uncharacterized protein</fullName>
    </submittedName>
</protein>
<dbReference type="AlphaFoldDB" id="A0A076MYR4"/>
<dbReference type="EMBL" id="CP009110">
    <property type="protein sequence ID" value="AIJ26344.1"/>
    <property type="molecule type" value="Genomic_DNA"/>
</dbReference>
<keyword evidence="4" id="KW-1185">Reference proteome</keyword>
<gene>
    <name evidence="2" type="ORF">AMETH_6252</name>
    <name evidence="3" type="ORF">AMETH_6311</name>
</gene>
<dbReference type="EMBL" id="CP009110">
    <property type="protein sequence ID" value="AIJ26403.1"/>
    <property type="molecule type" value="Genomic_DNA"/>
</dbReference>
<dbReference type="PATRIC" id="fig|1068978.7.peg.6717"/>
<reference evidence="2 4" key="1">
    <citation type="submission" date="2014-07" db="EMBL/GenBank/DDBJ databases">
        <title>Whole Genome Sequence of the Amycolatopsis methanolica 239.</title>
        <authorList>
            <person name="Tang B."/>
        </authorList>
    </citation>
    <scope>NUCLEOTIDE SEQUENCE [LARGE SCALE GENOMIC DNA]</scope>
    <source>
        <strain evidence="2 4">239</strain>
    </source>
</reference>
<sequence length="52" mass="5740">MSAADDEPAELWARKPANRGEHSYFERHDGTIVLHDGTELPPEPPGGDRGTR</sequence>
<name>A0A076MYR4_AMYME</name>
<evidence type="ECO:0000256" key="1">
    <source>
        <dbReference type="SAM" id="MobiDB-lite"/>
    </source>
</evidence>
<feature type="region of interest" description="Disordered" evidence="1">
    <location>
        <begin position="32"/>
        <end position="52"/>
    </location>
</feature>
<dbReference type="Proteomes" id="UP000062973">
    <property type="component" value="Chromosome"/>
</dbReference>
<proteinExistence type="predicted"/>
<evidence type="ECO:0000313" key="4">
    <source>
        <dbReference type="Proteomes" id="UP000062973"/>
    </source>
</evidence>
<organism evidence="2 4">
    <name type="scientific">Amycolatopsis methanolica 239</name>
    <dbReference type="NCBI Taxonomy" id="1068978"/>
    <lineage>
        <taxon>Bacteria</taxon>
        <taxon>Bacillati</taxon>
        <taxon>Actinomycetota</taxon>
        <taxon>Actinomycetes</taxon>
        <taxon>Pseudonocardiales</taxon>
        <taxon>Pseudonocardiaceae</taxon>
        <taxon>Amycolatopsis</taxon>
        <taxon>Amycolatopsis methanolica group</taxon>
    </lineage>
</organism>
<dbReference type="HOGENOM" id="CLU_3076092_0_0_11"/>
<dbReference type="KEGG" id="amq:AMETH_6252"/>